<dbReference type="RefSeq" id="WP_184681366.1">
    <property type="nucleotide sequence ID" value="NZ_JACHLL010000002.1"/>
</dbReference>
<dbReference type="InterPro" id="IPR001279">
    <property type="entry name" value="Metallo-B-lactamas"/>
</dbReference>
<evidence type="ECO:0000313" key="7">
    <source>
        <dbReference type="EMBL" id="MBB6340955.1"/>
    </source>
</evidence>
<keyword evidence="4" id="KW-0862">Zinc</keyword>
<keyword evidence="3 7" id="KW-0378">Hydrolase</keyword>
<keyword evidence="2" id="KW-0479">Metal-binding</keyword>
<name>A0A7X0ETL9_9PSED</name>
<evidence type="ECO:0000313" key="8">
    <source>
        <dbReference type="Proteomes" id="UP000557193"/>
    </source>
</evidence>
<evidence type="ECO:0000256" key="2">
    <source>
        <dbReference type="ARBA" id="ARBA00022723"/>
    </source>
</evidence>
<dbReference type="AlphaFoldDB" id="A0A7X0ETL9"/>
<dbReference type="PANTHER" id="PTHR42978">
    <property type="entry name" value="QUORUM-QUENCHING LACTONASE YTNP-RELATED-RELATED"/>
    <property type="match status" value="1"/>
</dbReference>
<evidence type="ECO:0000256" key="5">
    <source>
        <dbReference type="SAM" id="SignalP"/>
    </source>
</evidence>
<dbReference type="EMBL" id="JACHLL010000002">
    <property type="protein sequence ID" value="MBB6340955.1"/>
    <property type="molecule type" value="Genomic_DNA"/>
</dbReference>
<dbReference type="GO" id="GO:0016787">
    <property type="term" value="F:hydrolase activity"/>
    <property type="evidence" value="ECO:0007669"/>
    <property type="project" value="UniProtKB-KW"/>
</dbReference>
<feature type="chain" id="PRO_5031004338" evidence="5">
    <location>
        <begin position="31"/>
        <end position="297"/>
    </location>
</feature>
<dbReference type="Proteomes" id="UP000557193">
    <property type="component" value="Unassembled WGS sequence"/>
</dbReference>
<proteinExistence type="inferred from homology"/>
<sequence length="297" mass="33553">MNRAKRHRSNTRLSILLALALALPSAHSLAAGLRFSLVRTAETETLDAFTVEGGQWTEKAIANHVAVLVEHHAATLLIDTSLGRQVDSQFNSEMPWWDKPLLQYGKVDPVRDQLERAGLRLDRILLTHSHWDHASGLPDFAEVPVWAPYAEIEFSQIATPPAVLPSQFRHKPRWRPVVYEPTPFLGFEESLDLFGDSAVVLVPMPGHTPGGMGVFLTLEDGRRFFFTGDTSWRLEGFTGPKEKFWISRAMVDNDPAQTTAQLRKVHELMAAEPELRVIPAHDERVQRTLGYFPHWIE</sequence>
<comment type="similarity">
    <text evidence="1">Belongs to the metallo-beta-lactamase superfamily.</text>
</comment>
<evidence type="ECO:0000256" key="4">
    <source>
        <dbReference type="ARBA" id="ARBA00022833"/>
    </source>
</evidence>
<reference evidence="7 8" key="1">
    <citation type="submission" date="2020-08" db="EMBL/GenBank/DDBJ databases">
        <title>Functional genomics of gut bacteria from endangered species of beetles.</title>
        <authorList>
            <person name="Carlos-Shanley C."/>
        </authorList>
    </citation>
    <scope>NUCLEOTIDE SEQUENCE [LARGE SCALE GENOMIC DNA]</scope>
    <source>
        <strain evidence="7 8">S00202</strain>
    </source>
</reference>
<dbReference type="InterPro" id="IPR036866">
    <property type="entry name" value="RibonucZ/Hydroxyglut_hydro"/>
</dbReference>
<evidence type="ECO:0000256" key="1">
    <source>
        <dbReference type="ARBA" id="ARBA00007749"/>
    </source>
</evidence>
<protein>
    <submittedName>
        <fullName evidence="7">Glyoxylase-like metal-dependent hydrolase (Beta-lactamase superfamily II)</fullName>
    </submittedName>
</protein>
<keyword evidence="8" id="KW-1185">Reference proteome</keyword>
<accession>A0A7X0ETL9</accession>
<comment type="caution">
    <text evidence="7">The sequence shown here is derived from an EMBL/GenBank/DDBJ whole genome shotgun (WGS) entry which is preliminary data.</text>
</comment>
<evidence type="ECO:0000259" key="6">
    <source>
        <dbReference type="SMART" id="SM00849"/>
    </source>
</evidence>
<feature type="domain" description="Metallo-beta-lactamase" evidence="6">
    <location>
        <begin position="63"/>
        <end position="281"/>
    </location>
</feature>
<gene>
    <name evidence="7" type="ORF">HNP49_001112</name>
</gene>
<dbReference type="PANTHER" id="PTHR42978:SF3">
    <property type="entry name" value="BLR3078 PROTEIN"/>
    <property type="match status" value="1"/>
</dbReference>
<evidence type="ECO:0000256" key="3">
    <source>
        <dbReference type="ARBA" id="ARBA00022801"/>
    </source>
</evidence>
<dbReference type="GO" id="GO:0046872">
    <property type="term" value="F:metal ion binding"/>
    <property type="evidence" value="ECO:0007669"/>
    <property type="project" value="UniProtKB-KW"/>
</dbReference>
<dbReference type="SUPFAM" id="SSF56281">
    <property type="entry name" value="Metallo-hydrolase/oxidoreductase"/>
    <property type="match status" value="1"/>
</dbReference>
<keyword evidence="5" id="KW-0732">Signal</keyword>
<feature type="signal peptide" evidence="5">
    <location>
        <begin position="1"/>
        <end position="30"/>
    </location>
</feature>
<dbReference type="Pfam" id="PF00753">
    <property type="entry name" value="Lactamase_B"/>
    <property type="match status" value="1"/>
</dbReference>
<dbReference type="InterPro" id="IPR051013">
    <property type="entry name" value="MBL_superfamily_lactonases"/>
</dbReference>
<dbReference type="CDD" id="cd07730">
    <property type="entry name" value="metallo-hydrolase-like_MBL-fold"/>
    <property type="match status" value="1"/>
</dbReference>
<dbReference type="SMART" id="SM00849">
    <property type="entry name" value="Lactamase_B"/>
    <property type="match status" value="1"/>
</dbReference>
<organism evidence="7 8">
    <name type="scientific">Pseudomonas fluvialis</name>
    <dbReference type="NCBI Taxonomy" id="1793966"/>
    <lineage>
        <taxon>Bacteria</taxon>
        <taxon>Pseudomonadati</taxon>
        <taxon>Pseudomonadota</taxon>
        <taxon>Gammaproteobacteria</taxon>
        <taxon>Pseudomonadales</taxon>
        <taxon>Pseudomonadaceae</taxon>
        <taxon>Pseudomonas</taxon>
    </lineage>
</organism>
<dbReference type="Gene3D" id="3.60.15.10">
    <property type="entry name" value="Ribonuclease Z/Hydroxyacylglutathione hydrolase-like"/>
    <property type="match status" value="1"/>
</dbReference>